<accession>A0A0C2NRC2</accession>
<dbReference type="EMBL" id="JTKH01000003">
    <property type="protein sequence ID" value="KII82051.1"/>
    <property type="molecule type" value="Genomic_DNA"/>
</dbReference>
<comment type="caution">
    <text evidence="2">The sequence shown here is derived from an EMBL/GenBank/DDBJ whole genome shotgun (WGS) entry which is preliminary data.</text>
</comment>
<keyword evidence="3" id="KW-1185">Reference proteome</keyword>
<name>A0A0C2NRC2_9VIBR</name>
<evidence type="ECO:0008006" key="4">
    <source>
        <dbReference type="Google" id="ProtNLM"/>
    </source>
</evidence>
<dbReference type="PROSITE" id="PS51257">
    <property type="entry name" value="PROKAR_LIPOPROTEIN"/>
    <property type="match status" value="1"/>
</dbReference>
<keyword evidence="1" id="KW-0732">Signal</keyword>
<reference evidence="2 3" key="1">
    <citation type="submission" date="2014-11" db="EMBL/GenBank/DDBJ databases">
        <title>Draft Genome Sequence of Vibrio piscirenalis strains CECT 8603T and CECT 8604, two marine Gammaproteobacterium isolated from cultured gilthead sea bream (Sparus aurata).</title>
        <authorList>
            <person name="Arahal D.R."/>
            <person name="Rodrigo-Torres L."/>
            <person name="Lucena T."/>
            <person name="Pujalte M.J."/>
        </authorList>
    </citation>
    <scope>NUCLEOTIDE SEQUENCE [LARGE SCALE GENOMIC DNA]</scope>
    <source>
        <strain evidence="2 3">DCR 1-4-2</strain>
    </source>
</reference>
<evidence type="ECO:0000313" key="2">
    <source>
        <dbReference type="EMBL" id="KII82051.1"/>
    </source>
</evidence>
<sequence length="493" mass="53976">MKHTTIKTTLSISGLLLLAACGGGSDSNGGSTNPSTSAKVGGLAIDGYVEGATAFLDYNFNGVMDEDEPRDITDQNGRFDFAIEEDDLICKEYSPIIVDVPAGAYDSDYGLVNKPYRLTFPPSFSSDNVGEDVFATTPFTTVIWSAVETDLLQSGVSNCKELAANTEAQNKVSRLVAEKEYELGNRYNIPANELYADFIASGNTEQHQLAQLLTSGLAKGYAETSALVDANPNAWKATVEYYVEKDDAGNFTKWYREERVFDADTHSLRVFEVSADLETVGRLIVYRNKIKAEEGAVQKYTDDLIDYLPEISKYGCGLTNDYVQNSKDYGNDTVTFSVSASVLVDDHTACADPLVYSSSVPYANVIRELKDGNVLLQAGMWGFDFGNDAVIDDLINDGLYSNITDPTVLDQFSTWNYSLDSTESYDASRWTRTSVVSTAEKNVITDVNSKGIWIVRTTYPNGTHQTQCGDSLDTLVDVAHMGMCEELPIVPSN</sequence>
<dbReference type="STRING" id="1461322.OJ16_02380"/>
<dbReference type="Proteomes" id="UP000031672">
    <property type="component" value="Unassembled WGS sequence"/>
</dbReference>
<dbReference type="AlphaFoldDB" id="A0A0C2NRC2"/>
<dbReference type="RefSeq" id="WP_040986981.1">
    <property type="nucleotide sequence ID" value="NZ_JTKH01000003.1"/>
</dbReference>
<feature type="signal peptide" evidence="1">
    <location>
        <begin position="1"/>
        <end position="19"/>
    </location>
</feature>
<organism evidence="2 3">
    <name type="scientific">Vibrio renipiscarius</name>
    <dbReference type="NCBI Taxonomy" id="1461322"/>
    <lineage>
        <taxon>Bacteria</taxon>
        <taxon>Pseudomonadati</taxon>
        <taxon>Pseudomonadota</taxon>
        <taxon>Gammaproteobacteria</taxon>
        <taxon>Vibrionales</taxon>
        <taxon>Vibrionaceae</taxon>
        <taxon>Vibrio</taxon>
    </lineage>
</organism>
<proteinExistence type="predicted"/>
<feature type="chain" id="PRO_5002165272" description="Lipoprotein" evidence="1">
    <location>
        <begin position="20"/>
        <end position="493"/>
    </location>
</feature>
<protein>
    <recommendedName>
        <fullName evidence="4">Lipoprotein</fullName>
    </recommendedName>
</protein>
<evidence type="ECO:0000313" key="3">
    <source>
        <dbReference type="Proteomes" id="UP000031672"/>
    </source>
</evidence>
<evidence type="ECO:0000256" key="1">
    <source>
        <dbReference type="SAM" id="SignalP"/>
    </source>
</evidence>
<gene>
    <name evidence="2" type="ORF">OJ16_02380</name>
</gene>